<sequence>MTARRLSLLLLAMGQAASAHADDEELKRTVELLKAEVQRLAGRVGDLEEQLQRQRRDAARGESGAPASLSPLAADAAAKGATAPAAPPAGAGNGYTIPGTDTSLTLGGFVKLDAIYNSVSAGAANIGDQQLIAGAIPLNGQGERNQVTFHGKGSRLWLKALTPTRLGDLTSYFEMEFFSTQAPGEERTTNAYSPSLRHAYGSLGRFLAGQTWSTFLNANALPELNDSGGSVGRIYTRQPLIRWTQPFDGGDWQVALENPETTLTGANGGRIVPDDDRYPDLVGKVGWRGDWGDVSVAGLTRQIRQDGGCQGSPAGSGCNAPATQASSAWGGAVSVGGRLKTLGQDNLRFMLNYGNVLGRYTATNLFNDGVLSNDGRIRLTPSYSGFVAYQHWWNEQWRSTLVYGAAYADYAGQTPANANRMAQSVHANLLWSPLLKTTFGLEYIYATREIVSGQEGTLQRLQFMANYNF</sequence>
<dbReference type="Proteomes" id="UP000824988">
    <property type="component" value="Chromosome"/>
</dbReference>
<proteinExistence type="predicted"/>
<accession>A0A8D4VMM0</accession>
<evidence type="ECO:0000313" key="3">
    <source>
        <dbReference type="EMBL" id="BBL70973.1"/>
    </source>
</evidence>
<dbReference type="InterPro" id="IPR045748">
    <property type="entry name" value="DcaP"/>
</dbReference>
<feature type="compositionally biased region" description="Basic and acidic residues" evidence="1">
    <location>
        <begin position="50"/>
        <end position="60"/>
    </location>
</feature>
<keyword evidence="2" id="KW-0732">Signal</keyword>
<feature type="region of interest" description="Disordered" evidence="1">
    <location>
        <begin position="48"/>
        <end position="68"/>
    </location>
</feature>
<protein>
    <recommendedName>
        <fullName evidence="5">Porin</fullName>
    </recommendedName>
</protein>
<reference evidence="3" key="1">
    <citation type="submission" date="2019-06" db="EMBL/GenBank/DDBJ databases">
        <title>Complete genome sequence of Methylogaea oryzae strain JCM16910.</title>
        <authorList>
            <person name="Asakawa S."/>
        </authorList>
    </citation>
    <scope>NUCLEOTIDE SEQUENCE</scope>
    <source>
        <strain evidence="3">E10</strain>
    </source>
</reference>
<dbReference type="EMBL" id="AP019782">
    <property type="protein sequence ID" value="BBL70973.1"/>
    <property type="molecule type" value="Genomic_DNA"/>
</dbReference>
<keyword evidence="4" id="KW-1185">Reference proteome</keyword>
<feature type="signal peptide" evidence="2">
    <location>
        <begin position="1"/>
        <end position="21"/>
    </location>
</feature>
<evidence type="ECO:0000256" key="1">
    <source>
        <dbReference type="SAM" id="MobiDB-lite"/>
    </source>
</evidence>
<dbReference type="AlphaFoldDB" id="A0A8D4VMM0"/>
<gene>
    <name evidence="3" type="ORF">MoryE10_15790</name>
</gene>
<organism evidence="3 4">
    <name type="scientific">Methylogaea oryzae</name>
    <dbReference type="NCBI Taxonomy" id="1295382"/>
    <lineage>
        <taxon>Bacteria</taxon>
        <taxon>Pseudomonadati</taxon>
        <taxon>Pseudomonadota</taxon>
        <taxon>Gammaproteobacteria</taxon>
        <taxon>Methylococcales</taxon>
        <taxon>Methylococcaceae</taxon>
        <taxon>Methylogaea</taxon>
    </lineage>
</organism>
<evidence type="ECO:0008006" key="5">
    <source>
        <dbReference type="Google" id="ProtNLM"/>
    </source>
</evidence>
<dbReference type="Pfam" id="PF19577">
    <property type="entry name" value="DcaP"/>
    <property type="match status" value="1"/>
</dbReference>
<dbReference type="RefSeq" id="WP_221048759.1">
    <property type="nucleotide sequence ID" value="NZ_AP019782.1"/>
</dbReference>
<dbReference type="KEGG" id="moz:MoryE10_15790"/>
<evidence type="ECO:0000313" key="4">
    <source>
        <dbReference type="Proteomes" id="UP000824988"/>
    </source>
</evidence>
<name>A0A8D4VMM0_9GAMM</name>
<evidence type="ECO:0000256" key="2">
    <source>
        <dbReference type="SAM" id="SignalP"/>
    </source>
</evidence>
<feature type="chain" id="PRO_5034660653" description="Porin" evidence="2">
    <location>
        <begin position="22"/>
        <end position="469"/>
    </location>
</feature>